<feature type="compositionally biased region" description="Acidic residues" evidence="7">
    <location>
        <begin position="54"/>
        <end position="92"/>
    </location>
</feature>
<feature type="compositionally biased region" description="Basic residues" evidence="7">
    <location>
        <begin position="385"/>
        <end position="394"/>
    </location>
</feature>
<comment type="similarity">
    <text evidence="3">Belongs to the CENP-I/CTF3 family.</text>
</comment>
<feature type="region of interest" description="Disordered" evidence="7">
    <location>
        <begin position="385"/>
        <end position="432"/>
    </location>
</feature>
<dbReference type="GO" id="GO:0000939">
    <property type="term" value="C:inner kinetochore"/>
    <property type="evidence" value="ECO:0007669"/>
    <property type="project" value="TreeGrafter"/>
</dbReference>
<gene>
    <name evidence="8" type="ORF">FCC1311_095112</name>
</gene>
<dbReference type="OrthoDB" id="6347512at2759"/>
<dbReference type="Pfam" id="PF07778">
    <property type="entry name" value="CENP-I"/>
    <property type="match status" value="2"/>
</dbReference>
<dbReference type="InParanoid" id="A0A2R5GQX9"/>
<evidence type="ECO:0000313" key="9">
    <source>
        <dbReference type="Proteomes" id="UP000241890"/>
    </source>
</evidence>
<evidence type="ECO:0000256" key="6">
    <source>
        <dbReference type="ARBA" id="ARBA00023328"/>
    </source>
</evidence>
<feature type="compositionally biased region" description="Basic residues" evidence="7">
    <location>
        <begin position="28"/>
        <end position="50"/>
    </location>
</feature>
<sequence length="809" mass="90751">MEGGEAQEREGAAARSFEEQLDALARKSTAKRTRTARRGARGAKRRRRRTLQAELDDDEGEVDEDEIEDEEVNQERDEYDVEDDYDEDDNDDFLAQGGTDSRTPYSARSAQDLLDEDSARLGISGGSTRSKMSSREDPAERKRGDEDEDEDARNEPEDDSNVVEVLNTLESALDGRQHAQGHAFEEVSMDNLLDDLLGASRKRGLSNAGLQRIIKLASHRKCKKSEVGTLLRCLLPRTPVEAPVVVDLLGLFSSLSLKCKVMTLKWLILVNRKLSRGGTEALHKCYGVLFHYVDYESTRAPLCRLLYMLTRRKDVTVFRAERLGALVSNLIETGQDAGPLLLLSDLYAQYAPDLLGTVPSKFARPRLGFFRSPDEAWGADLKAVSRRAPRKRAKSKESSAPPQTTQKERHPDRSYGMKREARNDKVEELPEALTSRARDDDVNVGEAKLMLAMADFADFMQQTLPELENFCIRYLETWNGAHHTDALLRLVSRLQPRNYEDLRRDVLLPLQRVYQTASVQVKARIISCLHCLMQNWAIIDWETHLDRSSGAPHRPGRKQGGAQHRFVPLPGGVNYYKVLYELIGYTDQLLVQGLVSERDHPLLQVAAADFFGSVARLHAEHGLPFIVPPSPGVVYRMLLAPSCVGVSAMAQVLVDYLQGFTQLREDIRARAQSEADAMQRARQRGFSNGIEKIDIFNAYIWDYCQILWFGKAAPGAAPEPVGSLLFRDAERHGLVRGLERVEVSDTEVGRAFGMMTSAPFAGFAADLAERTGLDHAHQLDPLDLLNHLRKNNCHGLQVFMKTFIAALNN</sequence>
<feature type="region of interest" description="Disordered" evidence="7">
    <location>
        <begin position="23"/>
        <end position="162"/>
    </location>
</feature>
<dbReference type="PANTHER" id="PTHR48208">
    <property type="entry name" value="CENTROMERE PROTEIN I"/>
    <property type="match status" value="1"/>
</dbReference>
<evidence type="ECO:0000256" key="4">
    <source>
        <dbReference type="ARBA" id="ARBA00022454"/>
    </source>
</evidence>
<keyword evidence="4" id="KW-0158">Chromosome</keyword>
<keyword evidence="5" id="KW-0539">Nucleus</keyword>
<evidence type="ECO:0000256" key="2">
    <source>
        <dbReference type="ARBA" id="ARBA00004584"/>
    </source>
</evidence>
<evidence type="ECO:0000313" key="8">
    <source>
        <dbReference type="EMBL" id="GBG33287.1"/>
    </source>
</evidence>
<evidence type="ECO:0000256" key="3">
    <source>
        <dbReference type="ARBA" id="ARBA00005470"/>
    </source>
</evidence>
<dbReference type="GO" id="GO:0034080">
    <property type="term" value="P:CENP-A containing chromatin assembly"/>
    <property type="evidence" value="ECO:0007669"/>
    <property type="project" value="TreeGrafter"/>
</dbReference>
<reference evidence="8 9" key="1">
    <citation type="submission" date="2017-12" db="EMBL/GenBank/DDBJ databases">
        <title>Sequencing, de novo assembly and annotation of complete genome of a new Thraustochytrid species, strain FCC1311.</title>
        <authorList>
            <person name="Sedici K."/>
            <person name="Godart F."/>
            <person name="Aiese Cigliano R."/>
            <person name="Sanseverino W."/>
            <person name="Barakat M."/>
            <person name="Ortet P."/>
            <person name="Marechal E."/>
            <person name="Cagnac O."/>
            <person name="Amato A."/>
        </authorList>
    </citation>
    <scope>NUCLEOTIDE SEQUENCE [LARGE SCALE GENOMIC DNA]</scope>
</reference>
<comment type="caution">
    <text evidence="8">The sequence shown here is derived from an EMBL/GenBank/DDBJ whole genome shotgun (WGS) entry which is preliminary data.</text>
</comment>
<dbReference type="Proteomes" id="UP000241890">
    <property type="component" value="Unassembled WGS sequence"/>
</dbReference>
<dbReference type="GO" id="GO:0005634">
    <property type="term" value="C:nucleus"/>
    <property type="evidence" value="ECO:0007669"/>
    <property type="project" value="UniProtKB-SubCell"/>
</dbReference>
<evidence type="ECO:0000256" key="7">
    <source>
        <dbReference type="SAM" id="MobiDB-lite"/>
    </source>
</evidence>
<dbReference type="AlphaFoldDB" id="A0A2R5GQX9"/>
<dbReference type="EMBL" id="BEYU01000150">
    <property type="protein sequence ID" value="GBG33287.1"/>
    <property type="molecule type" value="Genomic_DNA"/>
</dbReference>
<feature type="compositionally biased region" description="Acidic residues" evidence="7">
    <location>
        <begin position="146"/>
        <end position="161"/>
    </location>
</feature>
<keyword evidence="6" id="KW-0137">Centromere</keyword>
<evidence type="ECO:0000256" key="1">
    <source>
        <dbReference type="ARBA" id="ARBA00004123"/>
    </source>
</evidence>
<feature type="compositionally biased region" description="Basic and acidic residues" evidence="7">
    <location>
        <begin position="406"/>
        <end position="428"/>
    </location>
</feature>
<dbReference type="InterPro" id="IPR012485">
    <property type="entry name" value="CENP-I"/>
</dbReference>
<evidence type="ECO:0000256" key="5">
    <source>
        <dbReference type="ARBA" id="ARBA00023242"/>
    </source>
</evidence>
<dbReference type="GO" id="GO:0000070">
    <property type="term" value="P:mitotic sister chromatid segregation"/>
    <property type="evidence" value="ECO:0007669"/>
    <property type="project" value="TreeGrafter"/>
</dbReference>
<comment type="subcellular location">
    <subcellularLocation>
        <location evidence="2">Chromosome</location>
        <location evidence="2">Centromere</location>
    </subcellularLocation>
    <subcellularLocation>
        <location evidence="1">Nucleus</location>
    </subcellularLocation>
</comment>
<organism evidence="8 9">
    <name type="scientific">Hondaea fermentalgiana</name>
    <dbReference type="NCBI Taxonomy" id="2315210"/>
    <lineage>
        <taxon>Eukaryota</taxon>
        <taxon>Sar</taxon>
        <taxon>Stramenopiles</taxon>
        <taxon>Bigyra</taxon>
        <taxon>Labyrinthulomycetes</taxon>
        <taxon>Thraustochytrida</taxon>
        <taxon>Thraustochytriidae</taxon>
        <taxon>Hondaea</taxon>
    </lineage>
</organism>
<feature type="compositionally biased region" description="Basic and acidic residues" evidence="7">
    <location>
        <begin position="133"/>
        <end position="145"/>
    </location>
</feature>
<proteinExistence type="inferred from homology"/>
<dbReference type="PANTHER" id="PTHR48208:SF2">
    <property type="entry name" value="CENTROMERE PROTEIN I"/>
    <property type="match status" value="1"/>
</dbReference>
<feature type="compositionally biased region" description="Polar residues" evidence="7">
    <location>
        <begin position="98"/>
        <end position="109"/>
    </location>
</feature>
<keyword evidence="9" id="KW-1185">Reference proteome</keyword>
<protein>
    <submittedName>
        <fullName evidence="8">Centromere protein I</fullName>
    </submittedName>
</protein>
<name>A0A2R5GQX9_9STRA</name>
<accession>A0A2R5GQX9</accession>